<dbReference type="GO" id="GO:0005886">
    <property type="term" value="C:plasma membrane"/>
    <property type="evidence" value="ECO:0007669"/>
    <property type="project" value="UniProtKB-SubCell"/>
</dbReference>
<dbReference type="GO" id="GO:0005524">
    <property type="term" value="F:ATP binding"/>
    <property type="evidence" value="ECO:0007669"/>
    <property type="project" value="UniProtKB-KW"/>
</dbReference>
<dbReference type="Proteomes" id="UP000054703">
    <property type="component" value="Unassembled WGS sequence"/>
</dbReference>
<dbReference type="RefSeq" id="WP_040535135.1">
    <property type="nucleotide sequence ID" value="NZ_CAAAIH010000009.1"/>
</dbReference>
<proteinExistence type="predicted"/>
<dbReference type="PROSITE" id="PS00211">
    <property type="entry name" value="ABC_TRANSPORTER_1"/>
    <property type="match status" value="1"/>
</dbReference>
<dbReference type="OrthoDB" id="6336411at2"/>
<evidence type="ECO:0000313" key="10">
    <source>
        <dbReference type="EMBL" id="KTD56634.1"/>
    </source>
</evidence>
<dbReference type="InterPro" id="IPR003439">
    <property type="entry name" value="ABC_transporter-like_ATP-bd"/>
</dbReference>
<name>A0A0W0YI62_9GAMM</name>
<dbReference type="InterPro" id="IPR003593">
    <property type="entry name" value="AAA+_ATPase"/>
</dbReference>
<dbReference type="Gene3D" id="3.40.50.300">
    <property type="entry name" value="P-loop containing nucleotide triphosphate hydrolases"/>
    <property type="match status" value="1"/>
</dbReference>
<feature type="transmembrane region" description="Helical" evidence="7">
    <location>
        <begin position="290"/>
        <end position="308"/>
    </location>
</feature>
<feature type="domain" description="ABC transporter" evidence="8">
    <location>
        <begin position="350"/>
        <end position="584"/>
    </location>
</feature>
<evidence type="ECO:0000256" key="5">
    <source>
        <dbReference type="ARBA" id="ARBA00022989"/>
    </source>
</evidence>
<dbReference type="InterPro" id="IPR027417">
    <property type="entry name" value="P-loop_NTPase"/>
</dbReference>
<dbReference type="AlphaFoldDB" id="A0A0W0YI62"/>
<evidence type="ECO:0000313" key="11">
    <source>
        <dbReference type="Proteomes" id="UP000054703"/>
    </source>
</evidence>
<dbReference type="PROSITE" id="PS50893">
    <property type="entry name" value="ABC_TRANSPORTER_2"/>
    <property type="match status" value="1"/>
</dbReference>
<feature type="transmembrane region" description="Helical" evidence="7">
    <location>
        <begin position="27"/>
        <end position="49"/>
    </location>
</feature>
<dbReference type="EMBL" id="LNYU01000081">
    <property type="protein sequence ID" value="KTD56634.1"/>
    <property type="molecule type" value="Genomic_DNA"/>
</dbReference>
<dbReference type="Pfam" id="PF00664">
    <property type="entry name" value="ABC_membrane"/>
    <property type="match status" value="1"/>
</dbReference>
<dbReference type="InterPro" id="IPR036640">
    <property type="entry name" value="ABC1_TM_sf"/>
</dbReference>
<evidence type="ECO:0000259" key="9">
    <source>
        <dbReference type="PROSITE" id="PS50929"/>
    </source>
</evidence>
<dbReference type="GO" id="GO:0015421">
    <property type="term" value="F:ABC-type oligopeptide transporter activity"/>
    <property type="evidence" value="ECO:0007669"/>
    <property type="project" value="TreeGrafter"/>
</dbReference>
<keyword evidence="6 7" id="KW-0472">Membrane</keyword>
<keyword evidence="5 7" id="KW-1133">Transmembrane helix</keyword>
<organism evidence="10 11">
    <name type="scientific">Legionella santicrucis</name>
    <dbReference type="NCBI Taxonomy" id="45074"/>
    <lineage>
        <taxon>Bacteria</taxon>
        <taxon>Pseudomonadati</taxon>
        <taxon>Pseudomonadota</taxon>
        <taxon>Gammaproteobacteria</taxon>
        <taxon>Legionellales</taxon>
        <taxon>Legionellaceae</taxon>
        <taxon>Legionella</taxon>
    </lineage>
</organism>
<evidence type="ECO:0000256" key="1">
    <source>
        <dbReference type="ARBA" id="ARBA00004651"/>
    </source>
</evidence>
<keyword evidence="4 10" id="KW-0067">ATP-binding</keyword>
<dbReference type="PANTHER" id="PTHR43394">
    <property type="entry name" value="ATP-DEPENDENT PERMEASE MDL1, MITOCHONDRIAL"/>
    <property type="match status" value="1"/>
</dbReference>
<dbReference type="PROSITE" id="PS50929">
    <property type="entry name" value="ABC_TM1F"/>
    <property type="match status" value="1"/>
</dbReference>
<dbReference type="InterPro" id="IPR017871">
    <property type="entry name" value="ABC_transporter-like_CS"/>
</dbReference>
<evidence type="ECO:0000256" key="3">
    <source>
        <dbReference type="ARBA" id="ARBA00022741"/>
    </source>
</evidence>
<evidence type="ECO:0000256" key="4">
    <source>
        <dbReference type="ARBA" id="ARBA00022840"/>
    </source>
</evidence>
<sequence length="600" mass="66640">MNYNPEIPSTLRHFISRYLKIKKNKRLMIGILAMFTIYALEGSISPYLLGKMVSIVSNYNSSQQFLSLILWPAIFYAMMPMVTNIAVRSKEYFEACLYPSMKSDIKKDMFEYLLGHSYEFFESNFSGTLTKKIIDISENIEELLKIASGWIYNSILGILIAVLTLYLFVGGIYALILFIWAILFVGISFITADTTQTSSAELANAKTKLSGYLSDSISNISSTILFSGSTKESKTIQKSVTEVAKSEKKIQCQMIKVFFYQGCLVTALISAFVGALIYGAQKHSIHAGDFALVLSIALSCLMMIFGLGQQILKVHQLIGACNDALSFIKIPHAIIDKPNVPPLQVSKGEIIFDNINFSYPNSAFLFNQLNLSIAAGEKIGLVGKSGSGKSTLLKLLLRLVEPSSGNIVIDKQRISEVQFKSLRSQITIIPQETQLFHRSIFDNIHFANDTATKDEVISAAKKANCHDFIMNLPEQYNTLVGERGLKLSGGQKQRISIARAFLRNTKILILDEATSSLDTETEQAIQKALHEVMKDKTTLIISHRLSTLQEVDTIVVIDNGEIVEQGRLELLTKKQGGVFAALWKTQVGGFLFAETSTTRI</sequence>
<gene>
    <name evidence="10" type="primary">abcT_1</name>
    <name evidence="10" type="ORF">Lsan_2794</name>
</gene>
<dbReference type="InterPro" id="IPR039421">
    <property type="entry name" value="Type_1_exporter"/>
</dbReference>
<dbReference type="InterPro" id="IPR011527">
    <property type="entry name" value="ABC1_TM_dom"/>
</dbReference>
<evidence type="ECO:0000256" key="6">
    <source>
        <dbReference type="ARBA" id="ARBA00023136"/>
    </source>
</evidence>
<comment type="caution">
    <text evidence="10">The sequence shown here is derived from an EMBL/GenBank/DDBJ whole genome shotgun (WGS) entry which is preliminary data.</text>
</comment>
<feature type="transmembrane region" description="Helical" evidence="7">
    <location>
        <begin position="257"/>
        <end position="278"/>
    </location>
</feature>
<dbReference type="GO" id="GO:0016887">
    <property type="term" value="F:ATP hydrolysis activity"/>
    <property type="evidence" value="ECO:0007669"/>
    <property type="project" value="InterPro"/>
</dbReference>
<reference evidence="10 11" key="1">
    <citation type="submission" date="2015-11" db="EMBL/GenBank/DDBJ databases">
        <title>Genomic analysis of 38 Legionella species identifies large and diverse effector repertoires.</title>
        <authorList>
            <person name="Burstein D."/>
            <person name="Amaro F."/>
            <person name="Zusman T."/>
            <person name="Lifshitz Z."/>
            <person name="Cohen O."/>
            <person name="Gilbert J.A."/>
            <person name="Pupko T."/>
            <person name="Shuman H.A."/>
            <person name="Segal G."/>
        </authorList>
    </citation>
    <scope>NUCLEOTIDE SEQUENCE [LARGE SCALE GENOMIC DNA]</scope>
    <source>
        <strain evidence="10 11">SC-63-C7</strain>
    </source>
</reference>
<feature type="transmembrane region" description="Helical" evidence="7">
    <location>
        <begin position="175"/>
        <end position="192"/>
    </location>
</feature>
<dbReference type="SMART" id="SM00382">
    <property type="entry name" value="AAA"/>
    <property type="match status" value="1"/>
</dbReference>
<dbReference type="SUPFAM" id="SSF52540">
    <property type="entry name" value="P-loop containing nucleoside triphosphate hydrolases"/>
    <property type="match status" value="1"/>
</dbReference>
<dbReference type="FunFam" id="3.40.50.300:FF:000218">
    <property type="entry name" value="Multidrug ABC transporter ATP-binding protein"/>
    <property type="match status" value="1"/>
</dbReference>
<dbReference type="STRING" id="45074.Lsan_2794"/>
<feature type="transmembrane region" description="Helical" evidence="7">
    <location>
        <begin position="69"/>
        <end position="87"/>
    </location>
</feature>
<keyword evidence="11" id="KW-1185">Reference proteome</keyword>
<feature type="domain" description="ABC transmembrane type-1" evidence="9">
    <location>
        <begin position="29"/>
        <end position="316"/>
    </location>
</feature>
<evidence type="ECO:0000259" key="8">
    <source>
        <dbReference type="PROSITE" id="PS50893"/>
    </source>
</evidence>
<accession>A0A0W0YI62</accession>
<dbReference type="SUPFAM" id="SSF90123">
    <property type="entry name" value="ABC transporter transmembrane region"/>
    <property type="match status" value="1"/>
</dbReference>
<evidence type="ECO:0000256" key="7">
    <source>
        <dbReference type="SAM" id="Phobius"/>
    </source>
</evidence>
<dbReference type="PATRIC" id="fig|45074.5.peg.3004"/>
<dbReference type="Gene3D" id="1.20.1560.10">
    <property type="entry name" value="ABC transporter type 1, transmembrane domain"/>
    <property type="match status" value="1"/>
</dbReference>
<feature type="transmembrane region" description="Helical" evidence="7">
    <location>
        <begin position="150"/>
        <end position="169"/>
    </location>
</feature>
<keyword evidence="3" id="KW-0547">Nucleotide-binding</keyword>
<evidence type="ECO:0000256" key="2">
    <source>
        <dbReference type="ARBA" id="ARBA00022692"/>
    </source>
</evidence>
<protein>
    <submittedName>
        <fullName evidence="10">ABC transporter ATP-binding protein</fullName>
    </submittedName>
</protein>
<keyword evidence="2 7" id="KW-0812">Transmembrane</keyword>
<dbReference type="Pfam" id="PF00005">
    <property type="entry name" value="ABC_tran"/>
    <property type="match status" value="1"/>
</dbReference>
<dbReference type="PANTHER" id="PTHR43394:SF1">
    <property type="entry name" value="ATP-BINDING CASSETTE SUB-FAMILY B MEMBER 10, MITOCHONDRIAL"/>
    <property type="match status" value="1"/>
</dbReference>
<comment type="subcellular location">
    <subcellularLocation>
        <location evidence="1">Cell membrane</location>
        <topology evidence="1">Multi-pass membrane protein</topology>
    </subcellularLocation>
</comment>